<dbReference type="PANTHER" id="PTHR40465:SF1">
    <property type="entry name" value="DUF6534 DOMAIN-CONTAINING PROTEIN"/>
    <property type="match status" value="1"/>
</dbReference>
<proteinExistence type="predicted"/>
<feature type="transmembrane region" description="Helical" evidence="1">
    <location>
        <begin position="222"/>
        <end position="244"/>
    </location>
</feature>
<dbReference type="AlphaFoldDB" id="A0A6A4IEE1"/>
<evidence type="ECO:0000313" key="4">
    <source>
        <dbReference type="Proteomes" id="UP000799118"/>
    </source>
</evidence>
<protein>
    <recommendedName>
        <fullName evidence="2">DUF6534 domain-containing protein</fullName>
    </recommendedName>
</protein>
<keyword evidence="1" id="KW-0812">Transmembrane</keyword>
<feature type="transmembrane region" description="Helical" evidence="1">
    <location>
        <begin position="59"/>
        <end position="78"/>
    </location>
</feature>
<sequence length="283" mass="32272">MSINFTMSGLSPAEQAQINILLGGVIVSNCLSYLTMGIVLSAAWIYFSKFPYDTWWFKALVILCVSMCIADTIGTGIWTYDWGVANYGNPAVMALMPWVLPAEVILMGSCGLTVQLFYAWRVWMMSVRKNWILPVDDRMPLHIRLVYPLLDGTHLQQHTSSCPIQMRLLYLRYTYGWGAPVGADVLITSSMIYYLDLRFRIKRHKTQQNQANYHAPRRFRRLIVRTVECNFLSLFVQAVGVGLFNCSNVGLYFVTNMTLAKVYTFSLLVSCIPHSHSTRLSSY</sequence>
<dbReference type="OrthoDB" id="2535105at2759"/>
<dbReference type="InterPro" id="IPR045339">
    <property type="entry name" value="DUF6534"/>
</dbReference>
<dbReference type="EMBL" id="ML769389">
    <property type="protein sequence ID" value="KAE9408959.1"/>
    <property type="molecule type" value="Genomic_DNA"/>
</dbReference>
<gene>
    <name evidence="3" type="ORF">BT96DRAFT_627801</name>
</gene>
<reference evidence="3" key="1">
    <citation type="journal article" date="2019" name="Environ. Microbiol.">
        <title>Fungal ecological strategies reflected in gene transcription - a case study of two litter decomposers.</title>
        <authorList>
            <person name="Barbi F."/>
            <person name="Kohler A."/>
            <person name="Barry K."/>
            <person name="Baskaran P."/>
            <person name="Daum C."/>
            <person name="Fauchery L."/>
            <person name="Ihrmark K."/>
            <person name="Kuo A."/>
            <person name="LaButti K."/>
            <person name="Lipzen A."/>
            <person name="Morin E."/>
            <person name="Grigoriev I.V."/>
            <person name="Henrissat B."/>
            <person name="Lindahl B."/>
            <person name="Martin F."/>
        </authorList>
    </citation>
    <scope>NUCLEOTIDE SEQUENCE</scope>
    <source>
        <strain evidence="3">JB14</strain>
    </source>
</reference>
<dbReference type="Pfam" id="PF20152">
    <property type="entry name" value="DUF6534"/>
    <property type="match status" value="1"/>
</dbReference>
<keyword evidence="1" id="KW-0472">Membrane</keyword>
<dbReference type="Proteomes" id="UP000799118">
    <property type="component" value="Unassembled WGS sequence"/>
</dbReference>
<keyword evidence="1" id="KW-1133">Transmembrane helix</keyword>
<keyword evidence="4" id="KW-1185">Reference proteome</keyword>
<dbReference type="PANTHER" id="PTHR40465">
    <property type="entry name" value="CHROMOSOME 1, WHOLE GENOME SHOTGUN SEQUENCE"/>
    <property type="match status" value="1"/>
</dbReference>
<evidence type="ECO:0000256" key="1">
    <source>
        <dbReference type="SAM" id="Phobius"/>
    </source>
</evidence>
<feature type="transmembrane region" description="Helical" evidence="1">
    <location>
        <begin position="20"/>
        <end position="47"/>
    </location>
</feature>
<evidence type="ECO:0000313" key="3">
    <source>
        <dbReference type="EMBL" id="KAE9408959.1"/>
    </source>
</evidence>
<organism evidence="3 4">
    <name type="scientific">Gymnopus androsaceus JB14</name>
    <dbReference type="NCBI Taxonomy" id="1447944"/>
    <lineage>
        <taxon>Eukaryota</taxon>
        <taxon>Fungi</taxon>
        <taxon>Dikarya</taxon>
        <taxon>Basidiomycota</taxon>
        <taxon>Agaricomycotina</taxon>
        <taxon>Agaricomycetes</taxon>
        <taxon>Agaricomycetidae</taxon>
        <taxon>Agaricales</taxon>
        <taxon>Marasmiineae</taxon>
        <taxon>Omphalotaceae</taxon>
        <taxon>Gymnopus</taxon>
    </lineage>
</organism>
<evidence type="ECO:0000259" key="2">
    <source>
        <dbReference type="Pfam" id="PF20152"/>
    </source>
</evidence>
<accession>A0A6A4IEE1</accession>
<feature type="transmembrane region" description="Helical" evidence="1">
    <location>
        <begin position="98"/>
        <end position="120"/>
    </location>
</feature>
<name>A0A6A4IEE1_9AGAR</name>
<feature type="domain" description="DUF6534" evidence="2">
    <location>
        <begin position="182"/>
        <end position="270"/>
    </location>
</feature>